<gene>
    <name evidence="1" type="ORF">CRV2_00022032</name>
</gene>
<keyword evidence="2" id="KW-1185">Reference proteome</keyword>
<proteinExistence type="predicted"/>
<accession>A0ACA9UDB1</accession>
<dbReference type="EMBL" id="CADEHS020000268">
    <property type="protein sequence ID" value="CAG9951346.1"/>
    <property type="molecule type" value="Genomic_DNA"/>
</dbReference>
<comment type="caution">
    <text evidence="1">The sequence shown here is derived from an EMBL/GenBank/DDBJ whole genome shotgun (WGS) entry which is preliminary data.</text>
</comment>
<dbReference type="Proteomes" id="UP000836387">
    <property type="component" value="Unassembled WGS sequence"/>
</dbReference>
<feature type="non-terminal residue" evidence="1">
    <location>
        <position position="75"/>
    </location>
</feature>
<evidence type="ECO:0000313" key="2">
    <source>
        <dbReference type="Proteomes" id="UP000836387"/>
    </source>
</evidence>
<reference evidence="1" key="1">
    <citation type="submission" date="2020-04" db="EMBL/GenBank/DDBJ databases">
        <authorList>
            <person name="Broberg M."/>
        </authorList>
    </citation>
    <scope>NUCLEOTIDE SEQUENCE</scope>
</reference>
<organism evidence="1 2">
    <name type="scientific">Clonostachys rosea f. rosea IK726</name>
    <dbReference type="NCBI Taxonomy" id="1349383"/>
    <lineage>
        <taxon>Eukaryota</taxon>
        <taxon>Fungi</taxon>
        <taxon>Dikarya</taxon>
        <taxon>Ascomycota</taxon>
        <taxon>Pezizomycotina</taxon>
        <taxon>Sordariomycetes</taxon>
        <taxon>Hypocreomycetidae</taxon>
        <taxon>Hypocreales</taxon>
        <taxon>Bionectriaceae</taxon>
        <taxon>Clonostachys</taxon>
    </lineage>
</organism>
<sequence>MRNLPTVLPRGSQSRASTTINLLRMSDVHSRLLACFCLLPVQSWNDNGLANSASYLSTMLRTDGAPNDVLNNFNP</sequence>
<protein>
    <submittedName>
        <fullName evidence="1">Uncharacterized protein</fullName>
    </submittedName>
</protein>
<name>A0ACA9UDB1_BIOOC</name>
<reference evidence="1" key="2">
    <citation type="submission" date="2021-10" db="EMBL/GenBank/DDBJ databases">
        <authorList>
            <person name="Piombo E."/>
        </authorList>
    </citation>
    <scope>NUCLEOTIDE SEQUENCE</scope>
</reference>
<evidence type="ECO:0000313" key="1">
    <source>
        <dbReference type="EMBL" id="CAG9951346.1"/>
    </source>
</evidence>